<name>A0A4R4PLZ4_9ACTN</name>
<evidence type="ECO:0000256" key="10">
    <source>
        <dbReference type="ARBA" id="ARBA00023136"/>
    </source>
</evidence>
<evidence type="ECO:0000256" key="5">
    <source>
        <dbReference type="ARBA" id="ARBA00022679"/>
    </source>
</evidence>
<dbReference type="SMART" id="SM00388">
    <property type="entry name" value="HisKA"/>
    <property type="match status" value="1"/>
</dbReference>
<keyword evidence="6 11" id="KW-0812">Transmembrane</keyword>
<dbReference type="SMART" id="SM00304">
    <property type="entry name" value="HAMP"/>
    <property type="match status" value="1"/>
</dbReference>
<dbReference type="CDD" id="cd06225">
    <property type="entry name" value="HAMP"/>
    <property type="match status" value="1"/>
</dbReference>
<keyword evidence="9" id="KW-0902">Two-component regulatory system</keyword>
<dbReference type="Gene3D" id="6.10.340.10">
    <property type="match status" value="1"/>
</dbReference>
<dbReference type="InterPro" id="IPR036097">
    <property type="entry name" value="HisK_dim/P_sf"/>
</dbReference>
<dbReference type="GO" id="GO:0000155">
    <property type="term" value="F:phosphorelay sensor kinase activity"/>
    <property type="evidence" value="ECO:0007669"/>
    <property type="project" value="InterPro"/>
</dbReference>
<keyword evidence="7 14" id="KW-0418">Kinase</keyword>
<accession>A0A4R4PLZ4</accession>
<keyword evidence="4" id="KW-0597">Phosphoprotein</keyword>
<protein>
    <recommendedName>
        <fullName evidence="3">histidine kinase</fullName>
        <ecNumber evidence="3">2.7.13.3</ecNumber>
    </recommendedName>
</protein>
<evidence type="ECO:0000256" key="9">
    <source>
        <dbReference type="ARBA" id="ARBA00023012"/>
    </source>
</evidence>
<evidence type="ECO:0000259" key="13">
    <source>
        <dbReference type="PROSITE" id="PS50885"/>
    </source>
</evidence>
<evidence type="ECO:0000256" key="4">
    <source>
        <dbReference type="ARBA" id="ARBA00022553"/>
    </source>
</evidence>
<evidence type="ECO:0000313" key="15">
    <source>
        <dbReference type="Proteomes" id="UP000295075"/>
    </source>
</evidence>
<feature type="transmembrane region" description="Helical" evidence="11">
    <location>
        <begin position="140"/>
        <end position="162"/>
    </location>
</feature>
<evidence type="ECO:0000256" key="11">
    <source>
        <dbReference type="SAM" id="Phobius"/>
    </source>
</evidence>
<evidence type="ECO:0000313" key="14">
    <source>
        <dbReference type="EMBL" id="TDC23038.1"/>
    </source>
</evidence>
<comment type="subcellular location">
    <subcellularLocation>
        <location evidence="2">Cell membrane</location>
    </subcellularLocation>
</comment>
<comment type="caution">
    <text evidence="14">The sequence shown here is derived from an EMBL/GenBank/DDBJ whole genome shotgun (WGS) entry which is preliminary data.</text>
</comment>
<keyword evidence="10 11" id="KW-0472">Membrane</keyword>
<dbReference type="Pfam" id="PF00512">
    <property type="entry name" value="HisKA"/>
    <property type="match status" value="1"/>
</dbReference>
<dbReference type="Gene3D" id="1.10.287.130">
    <property type="match status" value="1"/>
</dbReference>
<dbReference type="Gene3D" id="3.30.565.10">
    <property type="entry name" value="Histidine kinase-like ATPase, C-terminal domain"/>
    <property type="match status" value="1"/>
</dbReference>
<dbReference type="PROSITE" id="PS50885">
    <property type="entry name" value="HAMP"/>
    <property type="match status" value="1"/>
</dbReference>
<dbReference type="SMART" id="SM00387">
    <property type="entry name" value="HATPase_c"/>
    <property type="match status" value="1"/>
</dbReference>
<dbReference type="RefSeq" id="WP_132412226.1">
    <property type="nucleotide sequence ID" value="NZ_SMKA01000174.1"/>
</dbReference>
<dbReference type="PANTHER" id="PTHR45436:SF5">
    <property type="entry name" value="SENSOR HISTIDINE KINASE TRCS"/>
    <property type="match status" value="1"/>
</dbReference>
<dbReference type="Pfam" id="PF00672">
    <property type="entry name" value="HAMP"/>
    <property type="match status" value="1"/>
</dbReference>
<evidence type="ECO:0000259" key="12">
    <source>
        <dbReference type="PROSITE" id="PS50109"/>
    </source>
</evidence>
<dbReference type="InterPro" id="IPR003594">
    <property type="entry name" value="HATPase_dom"/>
</dbReference>
<reference evidence="14 15" key="1">
    <citation type="submission" date="2019-03" db="EMBL/GenBank/DDBJ databases">
        <title>Draft genome sequences of novel Actinobacteria.</title>
        <authorList>
            <person name="Sahin N."/>
            <person name="Ay H."/>
            <person name="Saygin H."/>
        </authorList>
    </citation>
    <scope>NUCLEOTIDE SEQUENCE [LARGE SCALE GENOMIC DNA]</scope>
    <source>
        <strain evidence="14 15">JCM 30547</strain>
    </source>
</reference>
<dbReference type="EMBL" id="SMKA01000174">
    <property type="protein sequence ID" value="TDC23038.1"/>
    <property type="molecule type" value="Genomic_DNA"/>
</dbReference>
<dbReference type="CDD" id="cd00082">
    <property type="entry name" value="HisKA"/>
    <property type="match status" value="1"/>
</dbReference>
<evidence type="ECO:0000256" key="1">
    <source>
        <dbReference type="ARBA" id="ARBA00000085"/>
    </source>
</evidence>
<evidence type="ECO:0000256" key="7">
    <source>
        <dbReference type="ARBA" id="ARBA00022777"/>
    </source>
</evidence>
<comment type="catalytic activity">
    <reaction evidence="1">
        <text>ATP + protein L-histidine = ADP + protein N-phospho-L-histidine.</text>
        <dbReference type="EC" id="2.7.13.3"/>
    </reaction>
</comment>
<dbReference type="OrthoDB" id="3206505at2"/>
<dbReference type="EC" id="2.7.13.3" evidence="3"/>
<proteinExistence type="predicted"/>
<evidence type="ECO:0000256" key="6">
    <source>
        <dbReference type="ARBA" id="ARBA00022692"/>
    </source>
</evidence>
<keyword evidence="5" id="KW-0808">Transferase</keyword>
<feature type="domain" description="Histidine kinase" evidence="12">
    <location>
        <begin position="223"/>
        <end position="432"/>
    </location>
</feature>
<dbReference type="Proteomes" id="UP000295075">
    <property type="component" value="Unassembled WGS sequence"/>
</dbReference>
<dbReference type="InterPro" id="IPR005467">
    <property type="entry name" value="His_kinase_dom"/>
</dbReference>
<organism evidence="14 15">
    <name type="scientific">Kribbella albertanoniae</name>
    <dbReference type="NCBI Taxonomy" id="1266829"/>
    <lineage>
        <taxon>Bacteria</taxon>
        <taxon>Bacillati</taxon>
        <taxon>Actinomycetota</taxon>
        <taxon>Actinomycetes</taxon>
        <taxon>Propionibacteriales</taxon>
        <taxon>Kribbellaceae</taxon>
        <taxon>Kribbella</taxon>
    </lineage>
</organism>
<evidence type="ECO:0000256" key="3">
    <source>
        <dbReference type="ARBA" id="ARBA00012438"/>
    </source>
</evidence>
<feature type="domain" description="HAMP" evidence="13">
    <location>
        <begin position="163"/>
        <end position="215"/>
    </location>
</feature>
<dbReference type="AlphaFoldDB" id="A0A4R4PLZ4"/>
<dbReference type="InterPro" id="IPR003660">
    <property type="entry name" value="HAMP_dom"/>
</dbReference>
<evidence type="ECO:0000256" key="2">
    <source>
        <dbReference type="ARBA" id="ARBA00004236"/>
    </source>
</evidence>
<dbReference type="InterPro" id="IPR004358">
    <property type="entry name" value="Sig_transdc_His_kin-like_C"/>
</dbReference>
<keyword evidence="8 11" id="KW-1133">Transmembrane helix</keyword>
<dbReference type="PRINTS" id="PR00344">
    <property type="entry name" value="BCTRLSENSOR"/>
</dbReference>
<sequence length="437" mass="46279">MKLRLVASYVVLVAIALALFTIPVAASSASILRSTLEQTAEREARLFAPLVVRTDPAARQAIVDRTRDFESATGSQVRLISARGNDVQVNQALAGGDPGPRWSADAVSVVLPVKSGSRTVAAVQIVSPAREVNAQIAQIWRFRLLTGGGVLLAASAIAVLIASTIARPLKRLDAVARRIGEGDYSARAETKGAPEIATLARTLNNSARQTDALLGSQRAFVADASHQLRTPLAAMRLTLDNIRDTSDDPQLSERIATVDAEIHRMSRMVEGLLTLARAESTTTAAQCVDLAEVVDARSSTWSAAMDDAGVTLHVDVERPCKITATPGAMEQVLDNILSNALTAAPAGSSVVLRARRHGSVVDLVIRDQGAGMTDEQRGRAFDRFWRAGPPGTGTGLGLAIVRQLVEHDAGTVELRPAEGGGLDVRISLGAWQPPAKR</sequence>
<dbReference type="InterPro" id="IPR050428">
    <property type="entry name" value="TCS_sensor_his_kinase"/>
</dbReference>
<dbReference type="InterPro" id="IPR003661">
    <property type="entry name" value="HisK_dim/P_dom"/>
</dbReference>
<keyword evidence="15" id="KW-1185">Reference proteome</keyword>
<dbReference type="PANTHER" id="PTHR45436">
    <property type="entry name" value="SENSOR HISTIDINE KINASE YKOH"/>
    <property type="match status" value="1"/>
</dbReference>
<dbReference type="GO" id="GO:0005886">
    <property type="term" value="C:plasma membrane"/>
    <property type="evidence" value="ECO:0007669"/>
    <property type="project" value="UniProtKB-SubCell"/>
</dbReference>
<evidence type="ECO:0000256" key="8">
    <source>
        <dbReference type="ARBA" id="ARBA00022989"/>
    </source>
</evidence>
<dbReference type="PROSITE" id="PS50109">
    <property type="entry name" value="HIS_KIN"/>
    <property type="match status" value="1"/>
</dbReference>
<dbReference type="InterPro" id="IPR036890">
    <property type="entry name" value="HATPase_C_sf"/>
</dbReference>
<dbReference type="SUPFAM" id="SSF158472">
    <property type="entry name" value="HAMP domain-like"/>
    <property type="match status" value="1"/>
</dbReference>
<dbReference type="SUPFAM" id="SSF47384">
    <property type="entry name" value="Homodimeric domain of signal transducing histidine kinase"/>
    <property type="match status" value="1"/>
</dbReference>
<gene>
    <name evidence="14" type="ORF">E1261_29420</name>
</gene>
<dbReference type="Pfam" id="PF02518">
    <property type="entry name" value="HATPase_c"/>
    <property type="match status" value="1"/>
</dbReference>
<dbReference type="SUPFAM" id="SSF55874">
    <property type="entry name" value="ATPase domain of HSP90 chaperone/DNA topoisomerase II/histidine kinase"/>
    <property type="match status" value="1"/>
</dbReference>